<evidence type="ECO:0000259" key="2">
    <source>
        <dbReference type="Pfam" id="PF15072"/>
    </source>
</evidence>
<feature type="domain" description="Homologous recombination OB-fold protein OB-fold" evidence="2">
    <location>
        <begin position="123"/>
        <end position="210"/>
    </location>
</feature>
<dbReference type="InterPro" id="IPR058570">
    <property type="entry name" value="HROB_OB"/>
</dbReference>
<name>A0ABQ9X777_9EUKA</name>
<evidence type="ECO:0000256" key="1">
    <source>
        <dbReference type="SAM" id="MobiDB-lite"/>
    </source>
</evidence>
<feature type="compositionally biased region" description="Polar residues" evidence="1">
    <location>
        <begin position="434"/>
        <end position="448"/>
    </location>
</feature>
<keyword evidence="4" id="KW-1185">Reference proteome</keyword>
<feature type="region of interest" description="Disordered" evidence="1">
    <location>
        <begin position="351"/>
        <end position="465"/>
    </location>
</feature>
<accession>A0ABQ9X777</accession>
<dbReference type="EMBL" id="JARBJD010000194">
    <property type="protein sequence ID" value="KAK2947646.1"/>
    <property type="molecule type" value="Genomic_DNA"/>
</dbReference>
<comment type="caution">
    <text evidence="3">The sequence shown here is derived from an EMBL/GenBank/DDBJ whole genome shotgun (WGS) entry which is preliminary data.</text>
</comment>
<sequence length="515" mass="57073">MAWSQNTPSQLHSLSSAGSQIDFRKRIPGPAGAVLVEDIEVTQTNPGSNPSDSDTFLLYLKKRYKLRKSNGYDSDPNQLPPKFSTGIWQEMINLYEPGPRADVFSVFGVNIDFIMKNADGSVKIPRLSVMLKSFERSDLYIPGVTGRLAIVCDPTGEMEATIQKQACSELFLRLIPNSVIVLKEVPVFVRSRFKKQLLIPFRCIEHVFVPPEEREVFESDKISAERQLLLDYEATEPDQGGLGQMDPETSAVNTPQSPPQPPNPVTLFLPNQKQAASAPTSKAPRIVHDDLNLLADDNDDSCFSQPMSPSQNWTQQSNLTLPRTTPQIPKVQQQTGFVAQPVKKKTINTAMLFDSPPSDSPLPSKITKAPMTMSEPDEWESQSTDTTQSGHRDSHPAPSQTQHFPHQDIPFSSYSRPRPESETMLDSFRFGKGSNAQSIKQPVQTSQPGLFLPNTPTHHAPAHTSSLFLPSQSQFESQAFPNPTQIQTPSLLTQSAQGQLKKALVDVDLLDDDDD</sequence>
<dbReference type="Proteomes" id="UP001281761">
    <property type="component" value="Unassembled WGS sequence"/>
</dbReference>
<evidence type="ECO:0000313" key="3">
    <source>
        <dbReference type="EMBL" id="KAK2947646.1"/>
    </source>
</evidence>
<protein>
    <recommendedName>
        <fullName evidence="2">Homologous recombination OB-fold protein OB-fold domain-containing protein</fullName>
    </recommendedName>
</protein>
<gene>
    <name evidence="3" type="ORF">BLNAU_17398</name>
</gene>
<proteinExistence type="predicted"/>
<feature type="compositionally biased region" description="Low complexity" evidence="1">
    <location>
        <begin position="354"/>
        <end position="364"/>
    </location>
</feature>
<reference evidence="3 4" key="1">
    <citation type="journal article" date="2022" name="bioRxiv">
        <title>Genomics of Preaxostyla Flagellates Illuminates Evolutionary Transitions and the Path Towards Mitochondrial Loss.</title>
        <authorList>
            <person name="Novak L.V.F."/>
            <person name="Treitli S.C."/>
            <person name="Pyrih J."/>
            <person name="Halakuc P."/>
            <person name="Pipaliya S.V."/>
            <person name="Vacek V."/>
            <person name="Brzon O."/>
            <person name="Soukal P."/>
            <person name="Eme L."/>
            <person name="Dacks J.B."/>
            <person name="Karnkowska A."/>
            <person name="Elias M."/>
            <person name="Hampl V."/>
        </authorList>
    </citation>
    <scope>NUCLEOTIDE SEQUENCE [LARGE SCALE GENOMIC DNA]</scope>
    <source>
        <strain evidence="3">NAU3</strain>
        <tissue evidence="3">Gut</tissue>
    </source>
</reference>
<dbReference type="Pfam" id="PF15072">
    <property type="entry name" value="HROB"/>
    <property type="match status" value="1"/>
</dbReference>
<feature type="region of interest" description="Disordered" evidence="1">
    <location>
        <begin position="236"/>
        <end position="268"/>
    </location>
</feature>
<organism evidence="3 4">
    <name type="scientific">Blattamonas nauphoetae</name>
    <dbReference type="NCBI Taxonomy" id="2049346"/>
    <lineage>
        <taxon>Eukaryota</taxon>
        <taxon>Metamonada</taxon>
        <taxon>Preaxostyla</taxon>
        <taxon>Oxymonadida</taxon>
        <taxon>Blattamonas</taxon>
    </lineage>
</organism>
<evidence type="ECO:0000313" key="4">
    <source>
        <dbReference type="Proteomes" id="UP001281761"/>
    </source>
</evidence>
<feature type="compositionally biased region" description="Polar residues" evidence="1">
    <location>
        <begin position="397"/>
        <end position="415"/>
    </location>
</feature>